<dbReference type="PANTHER" id="PTHR34475">
    <property type="match status" value="1"/>
</dbReference>
<dbReference type="InterPro" id="IPR025194">
    <property type="entry name" value="RodZ-like_C"/>
</dbReference>
<dbReference type="PANTHER" id="PTHR34475:SF1">
    <property type="entry name" value="CYTOSKELETON PROTEIN RODZ"/>
    <property type="match status" value="1"/>
</dbReference>
<keyword evidence="2" id="KW-0472">Membrane</keyword>
<dbReference type="AlphaFoldDB" id="A0A162MFR7"/>
<name>A0A162MFR7_9FIRM</name>
<dbReference type="RefSeq" id="WP_068748513.1">
    <property type="nucleotide sequence ID" value="NZ_LOHZ01000032.1"/>
</dbReference>
<comment type="caution">
    <text evidence="4">The sequence shown here is derived from an EMBL/GenBank/DDBJ whole genome shotgun (WGS) entry which is preliminary data.</text>
</comment>
<dbReference type="OrthoDB" id="9797543at2"/>
<accession>A0A162MFR7</accession>
<organism evidence="4 5">
    <name type="scientific">Thermovenabulum gondwanense</name>
    <dbReference type="NCBI Taxonomy" id="520767"/>
    <lineage>
        <taxon>Bacteria</taxon>
        <taxon>Bacillati</taxon>
        <taxon>Bacillota</taxon>
        <taxon>Clostridia</taxon>
        <taxon>Thermosediminibacterales</taxon>
        <taxon>Thermosediminibacteraceae</taxon>
        <taxon>Thermovenabulum</taxon>
    </lineage>
</organism>
<dbReference type="STRING" id="520767.ATZ99_13900"/>
<proteinExistence type="predicted"/>
<protein>
    <recommendedName>
        <fullName evidence="3">Cytoskeleton protein RodZ-like C-terminal domain-containing protein</fullName>
    </recommendedName>
</protein>
<dbReference type="CDD" id="cd00093">
    <property type="entry name" value="HTH_XRE"/>
    <property type="match status" value="1"/>
</dbReference>
<evidence type="ECO:0000313" key="5">
    <source>
        <dbReference type="Proteomes" id="UP000075737"/>
    </source>
</evidence>
<feature type="compositionally biased region" description="Low complexity" evidence="1">
    <location>
        <begin position="170"/>
        <end position="182"/>
    </location>
</feature>
<keyword evidence="5" id="KW-1185">Reference proteome</keyword>
<reference evidence="4 5" key="1">
    <citation type="submission" date="2015-12" db="EMBL/GenBank/DDBJ databases">
        <title>Draft genome of Thermovenabulum gondwanense isolated from a red thermophilic microbial mat colonisisng an outflow channel of a bore well.</title>
        <authorList>
            <person name="Patel B.K."/>
        </authorList>
    </citation>
    <scope>NUCLEOTIDE SEQUENCE [LARGE SCALE GENOMIC DNA]</scope>
    <source>
        <strain evidence="4 5">R270</strain>
    </source>
</reference>
<evidence type="ECO:0000259" key="3">
    <source>
        <dbReference type="Pfam" id="PF13464"/>
    </source>
</evidence>
<dbReference type="Proteomes" id="UP000075737">
    <property type="component" value="Unassembled WGS sequence"/>
</dbReference>
<dbReference type="Pfam" id="PF13464">
    <property type="entry name" value="RodZ_C"/>
    <property type="match status" value="1"/>
</dbReference>
<dbReference type="EMBL" id="LOHZ01000032">
    <property type="protein sequence ID" value="KYO65752.1"/>
    <property type="molecule type" value="Genomic_DNA"/>
</dbReference>
<dbReference type="InterPro" id="IPR001387">
    <property type="entry name" value="Cro/C1-type_HTH"/>
</dbReference>
<dbReference type="Pfam" id="PF13413">
    <property type="entry name" value="HTH_25"/>
    <property type="match status" value="1"/>
</dbReference>
<feature type="transmembrane region" description="Helical" evidence="2">
    <location>
        <begin position="121"/>
        <end position="138"/>
    </location>
</feature>
<keyword evidence="2" id="KW-1133">Transmembrane helix</keyword>
<dbReference type="GO" id="GO:0003677">
    <property type="term" value="F:DNA binding"/>
    <property type="evidence" value="ECO:0007669"/>
    <property type="project" value="InterPro"/>
</dbReference>
<feature type="domain" description="Cytoskeleton protein RodZ-like C-terminal" evidence="3">
    <location>
        <begin position="215"/>
        <end position="274"/>
    </location>
</feature>
<evidence type="ECO:0000256" key="1">
    <source>
        <dbReference type="SAM" id="MobiDB-lite"/>
    </source>
</evidence>
<dbReference type="InterPro" id="IPR050400">
    <property type="entry name" value="Bact_Cytoskel_RodZ"/>
</dbReference>
<gene>
    <name evidence="4" type="ORF">ATZ99_13900</name>
</gene>
<dbReference type="InterPro" id="IPR010982">
    <property type="entry name" value="Lambda_DNA-bd_dom_sf"/>
</dbReference>
<feature type="region of interest" description="Disordered" evidence="1">
    <location>
        <begin position="158"/>
        <end position="187"/>
    </location>
</feature>
<evidence type="ECO:0000313" key="4">
    <source>
        <dbReference type="EMBL" id="KYO65752.1"/>
    </source>
</evidence>
<keyword evidence="2" id="KW-0812">Transmembrane</keyword>
<sequence length="283" mass="32426">MEINEIKNFKDLGEYLKNEREKKGITLDYIEKETKIRKKYLSSMEEGNFHLIPGGDVYVKGFLKNYSQICGIDYISILNVYKNLVNNTEIKNKEENLIYKGETSKKEIQEVKPNKKKIKAWVVWTFTLIIIAGIIYILNLNPLNYSFKSTNNVNNLNNSESVIESPTPNPDQDNSQNNQMPVKESKEEVKVVEETAKKITAEVSSEKIRANIKVLSDKCWISVKENGKIIFEGTLQSKEEKYFESTTGLEIRVGNPKAIEFFILNKKLPLSGSSPVTIFINKI</sequence>
<dbReference type="Gene3D" id="1.10.260.40">
    <property type="entry name" value="lambda repressor-like DNA-binding domains"/>
    <property type="match status" value="1"/>
</dbReference>
<evidence type="ECO:0000256" key="2">
    <source>
        <dbReference type="SAM" id="Phobius"/>
    </source>
</evidence>